<feature type="compositionally biased region" description="Basic and acidic residues" evidence="4">
    <location>
        <begin position="642"/>
        <end position="658"/>
    </location>
</feature>
<proteinExistence type="predicted"/>
<evidence type="ECO:0000256" key="1">
    <source>
        <dbReference type="ARBA" id="ARBA00022737"/>
    </source>
</evidence>
<feature type="region of interest" description="Disordered" evidence="4">
    <location>
        <begin position="701"/>
        <end position="746"/>
    </location>
</feature>
<dbReference type="PROSITE" id="PS50005">
    <property type="entry name" value="TPR"/>
    <property type="match status" value="6"/>
</dbReference>
<feature type="compositionally biased region" description="Polar residues" evidence="4">
    <location>
        <begin position="231"/>
        <end position="244"/>
    </location>
</feature>
<keyword evidence="1" id="KW-0677">Repeat</keyword>
<feature type="compositionally biased region" description="Low complexity" evidence="4">
    <location>
        <begin position="129"/>
        <end position="148"/>
    </location>
</feature>
<feature type="region of interest" description="Disordered" evidence="4">
    <location>
        <begin position="1517"/>
        <end position="1539"/>
    </location>
</feature>
<reference evidence="5 6" key="1">
    <citation type="submission" date="2016-07" db="EMBL/GenBank/DDBJ databases">
        <title>Pervasive Adenine N6-methylation of Active Genes in Fungi.</title>
        <authorList>
            <consortium name="DOE Joint Genome Institute"/>
            <person name="Mondo S.J."/>
            <person name="Dannebaum R.O."/>
            <person name="Kuo R.C."/>
            <person name="Labutti K."/>
            <person name="Haridas S."/>
            <person name="Kuo A."/>
            <person name="Salamov A."/>
            <person name="Ahrendt S.R."/>
            <person name="Lipzen A."/>
            <person name="Sullivan W."/>
            <person name="Andreopoulos W.B."/>
            <person name="Clum A."/>
            <person name="Lindquist E."/>
            <person name="Daum C."/>
            <person name="Ramamoorthy G.K."/>
            <person name="Gryganskyi A."/>
            <person name="Culley D."/>
            <person name="Magnuson J.K."/>
            <person name="James T.Y."/>
            <person name="O'Malley M.A."/>
            <person name="Stajich J.E."/>
            <person name="Spatafora J.W."/>
            <person name="Visel A."/>
            <person name="Grigoriev I.V."/>
        </authorList>
    </citation>
    <scope>NUCLEOTIDE SEQUENCE [LARGE SCALE GENOMIC DNA]</scope>
    <source>
        <strain evidence="5 6">PL171</strain>
    </source>
</reference>
<name>A0A1Y2HYL5_9FUNG</name>
<dbReference type="Pfam" id="PF13432">
    <property type="entry name" value="TPR_16"/>
    <property type="match status" value="3"/>
</dbReference>
<sequence length="1904" mass="207560">MAVRSVQDADALLERYRQLLQNESDLLHLGVQPDHSANPVFASSPTSVAAALSSPSPPESAAIDRDHSHRHHQLKPHQSPPPLPQIDTSPPTISSLPRPSTPPILRQARERAALFGAPSGVPPPPPPLSLLSSTPSTASPASTASLTPHARDNHHTRVSATSSVSHGSCVKSAGAAGPPSIPYLKPKPKKRQPKRKFESERLGMSISRFLETAPLTDKGNTDQHESDKSINVKSLPTPTSSASGGQLPASQQPPPDPPTPAVPQQYEPLSLTLPTSLSQAEFLAFVRRQQLKRNASDTSPPAAFIPALATAAPPPMMSPYIYDHHTRTWHGVPTLATPMSPHSSSLEIDPPSSSWSQTVSALDPFSDACPPWIHPLMGLADHSPSLEPHSQRVTLSPDRPHSPFYWTLSPDRFVLREPVLDPSPPPLTPLADLIAAQEFGGDGAAGDLDAGKSMTPKRRLERLLENEHEWVAKVFAEREDRWSLGPSEVAVDEPPGMAAPMPIPAQGKSSVQVRKMSVVIKGDAGRISGPGSAIVAADEAVPKRHSPLVHMVDEEVNEDASQGGEGTRHDVPPTPTRSPKRGSVLGLVQMETTEAESAGGMSSPGAVRRRLGSLNARVIGSPLVEVDDSPNASLNAGTGSQLHEDDTHEASESARAHAADNPVASRTMGGRGIGSVVAITRAVAMLRRRRQSILARTAAAANLAKDEPAVSRSSISTPAHPANQHSLSSSRLRANSSSSREFYGSTSSTTGFLGSDSLGSIAHPGSSGSGGKDYNMIEDTTEGGLADFAGPAGTLGALNTAESIVSQVLEWPGHIELHPLDIPPEADLYDAEGQLLDLPSYRTVEMASLLDPTLPTPDVCWDIWHLCEQQHAPRAVCLFWMAKAGRVEEAFARISAELVSAAPAPLLYLGAQLRVLFGMAEDAIRDLEDVLTKDRTLAEAWALKARLHQVLGPSRLCINGYTHVVKLRPGPTAWRAYYERGCVYEGTKEPMYAFEDFKMVRLLKPDCLDAVWRHAEYFLEKELYEDALGTIQVILDTEAENPKALYLRGIAFAHLANWGKALQDFNAAILLDPYVPDPYVFRGCLARYASPRRAIEDFSTALLLEENHIDAMLLRGHVYFNEGKYDLAHADWSRVTELQPTAHLHLNLGILAMQHLDDYILAMQHLDACVDMDPLMIPAYLARAELCQRLHLESFMVSGTIIRKLRKKKAAGASGDVNFLERATKEYSKAIRLYPSNYVLYLHRGRLLLRQKMTSLAMLDFHTAFELNSGIAQTFLQRSLILSFQGKYAQVIKEFNEHRAKGTATFEPNLLALVAKAKMRTGDPEGALAILTDATPMGRSNEPSIHIHRGVCYQSLRRYAQAIQEYTKGIALAPRMAKAYYHRGVCNMAAGAMASGLDDINEAIRLDQKMFEAYLMRASHYERQGKFADGVEDCTTAIRLEPATIRGYLYRGLLLCKLRQYQAAVADFSRVTEIDKDCIQAYLNRAITHHHAGELDAALRDYSIVLLIASVDATPTQLASAKPNSPPPSAGIEKSRPVTASGLRTQTLTDASGRAAAFLAHRFRGYLHWQRGDYPAAVEDLAVAAKGAASDVSLLELFGFALFKIHKVAKALAVFAQIVQGHPNSVVGYLARGSVYAQTGQYPAAIRDYLRCIHLHPQNVDAYVSLAYVSQRMGLHRQAWDHFSSALAMDPKCTSALQGRASIHLTRGDHFAAMIDMSAAVNLNPKDPNALVNRGVVSQAMGDHVAALRDYKAAIALDPKITIAHFNAANLYHGQHCWERALEGYDVVLQLQTDDYHALVNRALTLVRMNEFERANADLARASQVASTPAELARVAYQQASLCERQSKFAEAEQFLNITLKNMPQEVDAWIKRAEIRGLLGKMTGALQDYAHALTLDSRLEMIR</sequence>
<feature type="region of interest" description="Disordered" evidence="4">
    <location>
        <begin position="115"/>
        <end position="266"/>
    </location>
</feature>
<evidence type="ECO:0000313" key="5">
    <source>
        <dbReference type="EMBL" id="ORZ39034.1"/>
    </source>
</evidence>
<evidence type="ECO:0000256" key="4">
    <source>
        <dbReference type="SAM" id="MobiDB-lite"/>
    </source>
</evidence>
<feature type="compositionally biased region" description="Pro residues" evidence="4">
    <location>
        <begin position="251"/>
        <end position="261"/>
    </location>
</feature>
<feature type="region of interest" description="Disordered" evidence="4">
    <location>
        <begin position="557"/>
        <end position="584"/>
    </location>
</feature>
<accession>A0A1Y2HYL5</accession>
<dbReference type="EMBL" id="MCFL01000006">
    <property type="protein sequence ID" value="ORZ39034.1"/>
    <property type="molecule type" value="Genomic_DNA"/>
</dbReference>
<feature type="compositionally biased region" description="Polar residues" evidence="4">
    <location>
        <begin position="86"/>
        <end position="98"/>
    </location>
</feature>
<feature type="repeat" description="TPR" evidence="3">
    <location>
        <begin position="1660"/>
        <end position="1693"/>
    </location>
</feature>
<feature type="repeat" description="TPR" evidence="3">
    <location>
        <begin position="1343"/>
        <end position="1376"/>
    </location>
</feature>
<dbReference type="Gene3D" id="1.25.40.10">
    <property type="entry name" value="Tetratricopeptide repeat domain"/>
    <property type="match status" value="6"/>
</dbReference>
<evidence type="ECO:0000256" key="2">
    <source>
        <dbReference type="ARBA" id="ARBA00022803"/>
    </source>
</evidence>
<dbReference type="Proteomes" id="UP000193411">
    <property type="component" value="Unassembled WGS sequence"/>
</dbReference>
<evidence type="ECO:0000313" key="6">
    <source>
        <dbReference type="Proteomes" id="UP000193411"/>
    </source>
</evidence>
<feature type="repeat" description="TPR" evidence="3">
    <location>
        <begin position="1728"/>
        <end position="1761"/>
    </location>
</feature>
<dbReference type="SMART" id="SM00028">
    <property type="entry name" value="TPR"/>
    <property type="match status" value="21"/>
</dbReference>
<feature type="compositionally biased region" description="Low complexity" evidence="4">
    <location>
        <begin position="726"/>
        <end position="746"/>
    </location>
</feature>
<feature type="repeat" description="TPR" evidence="3">
    <location>
        <begin position="1109"/>
        <end position="1142"/>
    </location>
</feature>
<gene>
    <name evidence="5" type="ORF">BCR44DRAFT_33344</name>
</gene>
<dbReference type="SUPFAM" id="SSF48452">
    <property type="entry name" value="TPR-like"/>
    <property type="match status" value="4"/>
</dbReference>
<dbReference type="OrthoDB" id="1926212at2759"/>
<feature type="region of interest" description="Disordered" evidence="4">
    <location>
        <begin position="625"/>
        <end position="670"/>
    </location>
</feature>
<dbReference type="PANTHER" id="PTHR44858:SF1">
    <property type="entry name" value="UDP-N-ACETYLGLUCOSAMINE--PEPTIDE N-ACETYLGLUCOSAMINYLTRANSFERASE SPINDLY-RELATED"/>
    <property type="match status" value="1"/>
</dbReference>
<dbReference type="InterPro" id="IPR019734">
    <property type="entry name" value="TPR_rpt"/>
</dbReference>
<keyword evidence="6" id="KW-1185">Reference proteome</keyword>
<feature type="compositionally biased region" description="Basic and acidic residues" evidence="4">
    <location>
        <begin position="219"/>
        <end position="230"/>
    </location>
</feature>
<dbReference type="PANTHER" id="PTHR44858">
    <property type="entry name" value="TETRATRICOPEPTIDE REPEAT PROTEIN 6"/>
    <property type="match status" value="1"/>
</dbReference>
<dbReference type="Pfam" id="PF13414">
    <property type="entry name" value="TPR_11"/>
    <property type="match status" value="1"/>
</dbReference>
<organism evidence="5 6">
    <name type="scientific">Catenaria anguillulae PL171</name>
    <dbReference type="NCBI Taxonomy" id="765915"/>
    <lineage>
        <taxon>Eukaryota</taxon>
        <taxon>Fungi</taxon>
        <taxon>Fungi incertae sedis</taxon>
        <taxon>Blastocladiomycota</taxon>
        <taxon>Blastocladiomycetes</taxon>
        <taxon>Blastocladiales</taxon>
        <taxon>Catenariaceae</taxon>
        <taxon>Catenaria</taxon>
    </lineage>
</organism>
<dbReference type="STRING" id="765915.A0A1Y2HYL5"/>
<feature type="compositionally biased region" description="Low complexity" evidence="4">
    <location>
        <begin position="42"/>
        <end position="54"/>
    </location>
</feature>
<feature type="region of interest" description="Disordered" evidence="4">
    <location>
        <begin position="38"/>
        <end position="103"/>
    </location>
</feature>
<protein>
    <submittedName>
        <fullName evidence="5">Uncharacterized protein</fullName>
    </submittedName>
</protein>
<dbReference type="InterPro" id="IPR011990">
    <property type="entry name" value="TPR-like_helical_dom_sf"/>
</dbReference>
<comment type="caution">
    <text evidence="5">The sequence shown here is derived from an EMBL/GenBank/DDBJ whole genome shotgun (WGS) entry which is preliminary data.</text>
</comment>
<evidence type="ECO:0000256" key="3">
    <source>
        <dbReference type="PROSITE-ProRule" id="PRU00339"/>
    </source>
</evidence>
<dbReference type="InterPro" id="IPR050498">
    <property type="entry name" value="Ycf3"/>
</dbReference>
<feature type="repeat" description="TPR" evidence="3">
    <location>
        <begin position="1042"/>
        <end position="1075"/>
    </location>
</feature>
<feature type="repeat" description="TPR" evidence="3">
    <location>
        <begin position="1626"/>
        <end position="1659"/>
    </location>
</feature>
<feature type="compositionally biased region" description="Polar residues" evidence="4">
    <location>
        <begin position="630"/>
        <end position="641"/>
    </location>
</feature>
<keyword evidence="2 3" id="KW-0802">TPR repeat</keyword>